<dbReference type="SUPFAM" id="SSF50129">
    <property type="entry name" value="GroES-like"/>
    <property type="match status" value="1"/>
</dbReference>
<keyword evidence="1" id="KW-0521">NADP</keyword>
<dbReference type="InterPro" id="IPR036291">
    <property type="entry name" value="NAD(P)-bd_dom_sf"/>
</dbReference>
<dbReference type="EMBL" id="JACRIW010000019">
    <property type="protein sequence ID" value="MBI5168271.1"/>
    <property type="molecule type" value="Genomic_DNA"/>
</dbReference>
<evidence type="ECO:0000313" key="3">
    <source>
        <dbReference type="EMBL" id="MBI5168271.1"/>
    </source>
</evidence>
<dbReference type="SUPFAM" id="SSF51735">
    <property type="entry name" value="NAD(P)-binding Rossmann-fold domains"/>
    <property type="match status" value="1"/>
</dbReference>
<dbReference type="InterPro" id="IPR051603">
    <property type="entry name" value="Zinc-ADH_QOR/CCCR"/>
</dbReference>
<sequence>MKAVTFTRFGGPEVLEYGDVPEPAIAPDEALVRVRACGINHLDLWVRAGLKGLEPEMPHILGNDVVGEIVAVGSAARHLTVGQKTLVLPTLSCGTCPACMNGDDHICRTYDVLGRRRNGGYAEYVSVPAGNCLPYPERLSWEQAAAAPLVFLTAWHMLAGRAGLRPGEDVLVMGAGSGVGSAAIQIARLFGARVIATAGGAAKCERARALGAHETIDHSGEDIAKRVRELTGRKGADVVVEHVGGAVFEAGVASLARDGRLVTCGATIGGKVTLDVNVLFGKHVALMGSWMGRRSEMLAALQHLASGALVPVVDSVRPLAEARGAHERIEAREHFGKLVLVP</sequence>
<dbReference type="AlphaFoldDB" id="A0A933S971"/>
<feature type="domain" description="Enoyl reductase (ER)" evidence="2">
    <location>
        <begin position="10"/>
        <end position="340"/>
    </location>
</feature>
<dbReference type="CDD" id="cd08266">
    <property type="entry name" value="Zn_ADH_like1"/>
    <property type="match status" value="1"/>
</dbReference>
<reference evidence="3" key="1">
    <citation type="submission" date="2020-07" db="EMBL/GenBank/DDBJ databases">
        <title>Huge and variable diversity of episymbiotic CPR bacteria and DPANN archaea in groundwater ecosystems.</title>
        <authorList>
            <person name="He C.Y."/>
            <person name="Keren R."/>
            <person name="Whittaker M."/>
            <person name="Farag I.F."/>
            <person name="Doudna J."/>
            <person name="Cate J.H.D."/>
            <person name="Banfield J.F."/>
        </authorList>
    </citation>
    <scope>NUCLEOTIDE SEQUENCE</scope>
    <source>
        <strain evidence="3">NC_groundwater_1813_Pr3_B-0.1um_71_17</strain>
    </source>
</reference>
<evidence type="ECO:0000256" key="1">
    <source>
        <dbReference type="ARBA" id="ARBA00022857"/>
    </source>
</evidence>
<dbReference type="SMART" id="SM00829">
    <property type="entry name" value="PKS_ER"/>
    <property type="match status" value="1"/>
</dbReference>
<proteinExistence type="predicted"/>
<dbReference type="Gene3D" id="3.90.180.10">
    <property type="entry name" value="Medium-chain alcohol dehydrogenases, catalytic domain"/>
    <property type="match status" value="1"/>
</dbReference>
<dbReference type="InterPro" id="IPR020843">
    <property type="entry name" value="ER"/>
</dbReference>
<dbReference type="Pfam" id="PF08240">
    <property type="entry name" value="ADH_N"/>
    <property type="match status" value="1"/>
</dbReference>
<evidence type="ECO:0000259" key="2">
    <source>
        <dbReference type="SMART" id="SM00829"/>
    </source>
</evidence>
<dbReference type="Pfam" id="PF00107">
    <property type="entry name" value="ADH_zinc_N"/>
    <property type="match status" value="1"/>
</dbReference>
<dbReference type="PANTHER" id="PTHR44154:SF1">
    <property type="entry name" value="QUINONE OXIDOREDUCTASE"/>
    <property type="match status" value="1"/>
</dbReference>
<dbReference type="Proteomes" id="UP000696931">
    <property type="component" value="Unassembled WGS sequence"/>
</dbReference>
<dbReference type="InterPro" id="IPR011032">
    <property type="entry name" value="GroES-like_sf"/>
</dbReference>
<dbReference type="PANTHER" id="PTHR44154">
    <property type="entry name" value="QUINONE OXIDOREDUCTASE"/>
    <property type="match status" value="1"/>
</dbReference>
<dbReference type="GO" id="GO:0016491">
    <property type="term" value="F:oxidoreductase activity"/>
    <property type="evidence" value="ECO:0007669"/>
    <property type="project" value="InterPro"/>
</dbReference>
<name>A0A933S971_UNCEI</name>
<gene>
    <name evidence="3" type="ORF">HZA61_02160</name>
</gene>
<evidence type="ECO:0000313" key="4">
    <source>
        <dbReference type="Proteomes" id="UP000696931"/>
    </source>
</evidence>
<dbReference type="InterPro" id="IPR013154">
    <property type="entry name" value="ADH-like_N"/>
</dbReference>
<organism evidence="3 4">
    <name type="scientific">Eiseniibacteriota bacterium</name>
    <dbReference type="NCBI Taxonomy" id="2212470"/>
    <lineage>
        <taxon>Bacteria</taxon>
        <taxon>Candidatus Eiseniibacteriota</taxon>
    </lineage>
</organism>
<comment type="caution">
    <text evidence="3">The sequence shown here is derived from an EMBL/GenBank/DDBJ whole genome shotgun (WGS) entry which is preliminary data.</text>
</comment>
<protein>
    <submittedName>
        <fullName evidence="3">Zinc-binding dehydrogenase</fullName>
    </submittedName>
</protein>
<dbReference type="InterPro" id="IPR013149">
    <property type="entry name" value="ADH-like_C"/>
</dbReference>
<accession>A0A933S971</accession>